<dbReference type="PANTHER" id="PTHR43249:SF1">
    <property type="entry name" value="D-GLUCOSIDE 3-DEHYDROGENASE"/>
    <property type="match status" value="1"/>
</dbReference>
<dbReference type="InterPro" id="IPR000683">
    <property type="entry name" value="Gfo/Idh/MocA-like_OxRdtase_N"/>
</dbReference>
<evidence type="ECO:0000313" key="4">
    <source>
        <dbReference type="EMBL" id="SDK49503.1"/>
    </source>
</evidence>
<feature type="domain" description="Gfo/Idh/MocA-like oxidoreductase N-terminal" evidence="2">
    <location>
        <begin position="5"/>
        <end position="128"/>
    </location>
</feature>
<accession>A0A1G9CCU9</accession>
<proteinExistence type="predicted"/>
<dbReference type="SUPFAM" id="SSF51735">
    <property type="entry name" value="NAD(P)-binding Rossmann-fold domains"/>
    <property type="match status" value="1"/>
</dbReference>
<organism evidence="4 5">
    <name type="scientific">Sediminibacillus albus</name>
    <dbReference type="NCBI Taxonomy" id="407036"/>
    <lineage>
        <taxon>Bacteria</taxon>
        <taxon>Bacillati</taxon>
        <taxon>Bacillota</taxon>
        <taxon>Bacilli</taxon>
        <taxon>Bacillales</taxon>
        <taxon>Bacillaceae</taxon>
        <taxon>Sediminibacillus</taxon>
    </lineage>
</organism>
<dbReference type="STRING" id="407036.SAMN05216243_3379"/>
<dbReference type="RefSeq" id="WP_093216679.1">
    <property type="nucleotide sequence ID" value="NZ_FNFL01000007.1"/>
</dbReference>
<dbReference type="EMBL" id="FNFL01000007">
    <property type="protein sequence ID" value="SDK49503.1"/>
    <property type="molecule type" value="Genomic_DNA"/>
</dbReference>
<dbReference type="PANTHER" id="PTHR43249">
    <property type="entry name" value="UDP-N-ACETYL-2-AMINO-2-DEOXY-D-GLUCURONATE OXIDASE"/>
    <property type="match status" value="1"/>
</dbReference>
<dbReference type="OrthoDB" id="9815825at2"/>
<evidence type="ECO:0000259" key="2">
    <source>
        <dbReference type="Pfam" id="PF01408"/>
    </source>
</evidence>
<evidence type="ECO:0000256" key="1">
    <source>
        <dbReference type="SAM" id="MobiDB-lite"/>
    </source>
</evidence>
<dbReference type="Gene3D" id="3.40.50.720">
    <property type="entry name" value="NAD(P)-binding Rossmann-like Domain"/>
    <property type="match status" value="1"/>
</dbReference>
<evidence type="ECO:0000259" key="3">
    <source>
        <dbReference type="Pfam" id="PF22725"/>
    </source>
</evidence>
<dbReference type="Gene3D" id="3.30.360.10">
    <property type="entry name" value="Dihydrodipicolinate Reductase, domain 2"/>
    <property type="match status" value="1"/>
</dbReference>
<dbReference type="GO" id="GO:0000166">
    <property type="term" value="F:nucleotide binding"/>
    <property type="evidence" value="ECO:0007669"/>
    <property type="project" value="InterPro"/>
</dbReference>
<reference evidence="4 5" key="1">
    <citation type="submission" date="2016-10" db="EMBL/GenBank/DDBJ databases">
        <authorList>
            <person name="de Groot N.N."/>
        </authorList>
    </citation>
    <scope>NUCLEOTIDE SEQUENCE [LARGE SCALE GENOMIC DNA]</scope>
    <source>
        <strain evidence="4 5">CGMCC 1.6502</strain>
    </source>
</reference>
<feature type="domain" description="GFO/IDH/MocA-like oxidoreductase" evidence="3">
    <location>
        <begin position="139"/>
        <end position="260"/>
    </location>
</feature>
<feature type="region of interest" description="Disordered" evidence="1">
    <location>
        <begin position="335"/>
        <end position="362"/>
    </location>
</feature>
<keyword evidence="5" id="KW-1185">Reference proteome</keyword>
<sequence>MSYTIGLIGCGHISQKHLDTISRLTEVTLTAVSDVQVQRMEAAANDYLRNTARTDTIKQYSDYHEMLEDSAIDIVIVAVISGLHAQIAIEALQHGKHVILEKPIALSLKEADDIIRLAETTGKQVLVCHQLRYRPLLSRIKTLLEEGLLGAPYLGVASIRINRSHDYYASAGWRGSWAMDGGMLVNQGIHLVDLLTWFFGDMESIYGEIANQGDYKETEDVASGIISFQNKAKGVIEANTITQPNNIGYHLSVFAEHGTISLGGPSLDQLDRCYIKNHPEISEELMVLAEQKDEHLYMYKNFIGALTNQKKKVLVDGREGKKALMAIFGLYKSHQSGKPVPAPLPSFSTLEMQSKNKKTGSE</sequence>
<dbReference type="Pfam" id="PF01408">
    <property type="entry name" value="GFO_IDH_MocA"/>
    <property type="match status" value="1"/>
</dbReference>
<dbReference type="InterPro" id="IPR036291">
    <property type="entry name" value="NAD(P)-bd_dom_sf"/>
</dbReference>
<gene>
    <name evidence="4" type="ORF">SAMN05216243_3379</name>
</gene>
<dbReference type="AlphaFoldDB" id="A0A1G9CCU9"/>
<dbReference type="InterPro" id="IPR052515">
    <property type="entry name" value="Gfo/Idh/MocA_Oxidoreductase"/>
</dbReference>
<protein>
    <submittedName>
        <fullName evidence="4">Predicted dehydrogenase</fullName>
    </submittedName>
</protein>
<evidence type="ECO:0000313" key="5">
    <source>
        <dbReference type="Proteomes" id="UP000198694"/>
    </source>
</evidence>
<dbReference type="Pfam" id="PF22725">
    <property type="entry name" value="GFO_IDH_MocA_C3"/>
    <property type="match status" value="1"/>
</dbReference>
<dbReference type="Proteomes" id="UP000198694">
    <property type="component" value="Unassembled WGS sequence"/>
</dbReference>
<dbReference type="InterPro" id="IPR055170">
    <property type="entry name" value="GFO_IDH_MocA-like_dom"/>
</dbReference>
<name>A0A1G9CCU9_9BACI</name>
<dbReference type="SUPFAM" id="SSF55347">
    <property type="entry name" value="Glyceraldehyde-3-phosphate dehydrogenase-like, C-terminal domain"/>
    <property type="match status" value="1"/>
</dbReference>